<dbReference type="InterPro" id="IPR037185">
    <property type="entry name" value="EmrE-like"/>
</dbReference>
<dbReference type="PANTHER" id="PTHR22911">
    <property type="entry name" value="ACYL-MALONYL CONDENSING ENZYME-RELATED"/>
    <property type="match status" value="1"/>
</dbReference>
<dbReference type="PANTHER" id="PTHR22911:SF135">
    <property type="entry name" value="BLR4310 PROTEIN"/>
    <property type="match status" value="1"/>
</dbReference>
<feature type="transmembrane region" description="Helical" evidence="1">
    <location>
        <begin position="104"/>
        <end position="123"/>
    </location>
</feature>
<evidence type="ECO:0000313" key="4">
    <source>
        <dbReference type="Proteomes" id="UP001549320"/>
    </source>
</evidence>
<feature type="transmembrane region" description="Helical" evidence="1">
    <location>
        <begin position="274"/>
        <end position="293"/>
    </location>
</feature>
<evidence type="ECO:0000259" key="2">
    <source>
        <dbReference type="Pfam" id="PF00892"/>
    </source>
</evidence>
<reference evidence="3 4" key="1">
    <citation type="submission" date="2024-06" db="EMBL/GenBank/DDBJ databases">
        <title>Sorghum-associated microbial communities from plants grown in Nebraska, USA.</title>
        <authorList>
            <person name="Schachtman D."/>
        </authorList>
    </citation>
    <scope>NUCLEOTIDE SEQUENCE [LARGE SCALE GENOMIC DNA]</scope>
    <source>
        <strain evidence="3 4">2709</strain>
    </source>
</reference>
<feature type="transmembrane region" description="Helical" evidence="1">
    <location>
        <begin position="188"/>
        <end position="208"/>
    </location>
</feature>
<proteinExistence type="predicted"/>
<sequence length="306" mass="32431">MVQSATPAWSHARAVWSMVAVTLMWSIAGVVTRQLTSAGGFEVTFWRSFFTLLALLVILPLWQGPGWHRRVDWRHKALLLSGVCWSLMFTAFMLALTLTSVGNVLVTMAAGPLLTALVARVAIGHRMPARTGWAILVAGAGIFYMFASQFDAEASLAGMAVALGVPIGSAINWTVVQRSQSQGERVDLVPAVLIGAVISTLATLPLAFPFSATAADLGWLALLGVVQLAIPCVLCVLCASVLKAPEVSLLALLEVIFGILWAWLGAGEAPGKEVLVGGSLVVGALLVNELLGWRSRQAAPRIQVVE</sequence>
<feature type="transmembrane region" description="Helical" evidence="1">
    <location>
        <begin position="12"/>
        <end position="32"/>
    </location>
</feature>
<accession>A0ABV2Q1P9</accession>
<organism evidence="3 4">
    <name type="scientific">Ottowia thiooxydans</name>
    <dbReference type="NCBI Taxonomy" id="219182"/>
    <lineage>
        <taxon>Bacteria</taxon>
        <taxon>Pseudomonadati</taxon>
        <taxon>Pseudomonadota</taxon>
        <taxon>Betaproteobacteria</taxon>
        <taxon>Burkholderiales</taxon>
        <taxon>Comamonadaceae</taxon>
        <taxon>Ottowia</taxon>
    </lineage>
</organism>
<feature type="transmembrane region" description="Helical" evidence="1">
    <location>
        <begin position="220"/>
        <end position="242"/>
    </location>
</feature>
<gene>
    <name evidence="3" type="ORF">ABIE13_000046</name>
</gene>
<protein>
    <submittedName>
        <fullName evidence="3">Drug/metabolite transporter (DMT)-like permease</fullName>
    </submittedName>
</protein>
<feature type="transmembrane region" description="Helical" evidence="1">
    <location>
        <begin position="249"/>
        <end position="268"/>
    </location>
</feature>
<feature type="transmembrane region" description="Helical" evidence="1">
    <location>
        <begin position="156"/>
        <end position="176"/>
    </location>
</feature>
<feature type="domain" description="EamA" evidence="2">
    <location>
        <begin position="14"/>
        <end position="146"/>
    </location>
</feature>
<keyword evidence="1" id="KW-0472">Membrane</keyword>
<feature type="transmembrane region" description="Helical" evidence="1">
    <location>
        <begin position="44"/>
        <end position="65"/>
    </location>
</feature>
<keyword evidence="4" id="KW-1185">Reference proteome</keyword>
<dbReference type="Proteomes" id="UP001549320">
    <property type="component" value="Unassembled WGS sequence"/>
</dbReference>
<dbReference type="InterPro" id="IPR000620">
    <property type="entry name" value="EamA_dom"/>
</dbReference>
<comment type="caution">
    <text evidence="3">The sequence shown here is derived from an EMBL/GenBank/DDBJ whole genome shotgun (WGS) entry which is preliminary data.</text>
</comment>
<evidence type="ECO:0000256" key="1">
    <source>
        <dbReference type="SAM" id="Phobius"/>
    </source>
</evidence>
<feature type="domain" description="EamA" evidence="2">
    <location>
        <begin position="157"/>
        <end position="287"/>
    </location>
</feature>
<feature type="transmembrane region" description="Helical" evidence="1">
    <location>
        <begin position="77"/>
        <end position="98"/>
    </location>
</feature>
<evidence type="ECO:0000313" key="3">
    <source>
        <dbReference type="EMBL" id="MET4574949.1"/>
    </source>
</evidence>
<dbReference type="EMBL" id="JBEPSH010000001">
    <property type="protein sequence ID" value="MET4574949.1"/>
    <property type="molecule type" value="Genomic_DNA"/>
</dbReference>
<feature type="transmembrane region" description="Helical" evidence="1">
    <location>
        <begin position="132"/>
        <end position="150"/>
    </location>
</feature>
<name>A0ABV2Q1P9_9BURK</name>
<keyword evidence="1" id="KW-0812">Transmembrane</keyword>
<dbReference type="SUPFAM" id="SSF103481">
    <property type="entry name" value="Multidrug resistance efflux transporter EmrE"/>
    <property type="match status" value="2"/>
</dbReference>
<keyword evidence="1" id="KW-1133">Transmembrane helix</keyword>
<dbReference type="RefSeq" id="WP_354440126.1">
    <property type="nucleotide sequence ID" value="NZ_JBEPSH010000001.1"/>
</dbReference>
<dbReference type="Pfam" id="PF00892">
    <property type="entry name" value="EamA"/>
    <property type="match status" value="2"/>
</dbReference>